<reference evidence="4" key="1">
    <citation type="journal article" date="2023" name="Plant J.">
        <title>Genome sequences and population genomics provide insights into the demographic history, inbreeding, and mutation load of two 'living fossil' tree species of Dipteronia.</title>
        <authorList>
            <person name="Feng Y."/>
            <person name="Comes H.P."/>
            <person name="Chen J."/>
            <person name="Zhu S."/>
            <person name="Lu R."/>
            <person name="Zhang X."/>
            <person name="Li P."/>
            <person name="Qiu J."/>
            <person name="Olsen K.M."/>
            <person name="Qiu Y."/>
        </authorList>
    </citation>
    <scope>NUCLEOTIDE SEQUENCE</scope>
    <source>
        <strain evidence="4">KIB01</strain>
    </source>
</reference>
<keyword evidence="1" id="KW-0472">Membrane</keyword>
<evidence type="ECO:0008006" key="6">
    <source>
        <dbReference type="Google" id="ProtNLM"/>
    </source>
</evidence>
<dbReference type="Pfam" id="PF05699">
    <property type="entry name" value="Dimer_Tnp_hAT"/>
    <property type="match status" value="1"/>
</dbReference>
<accession>A0AAE0CHY3</accession>
<proteinExistence type="predicted"/>
<keyword evidence="1" id="KW-0812">Transmembrane</keyword>
<gene>
    <name evidence="4" type="ORF">Ddye_011948</name>
</gene>
<evidence type="ECO:0000256" key="1">
    <source>
        <dbReference type="SAM" id="Phobius"/>
    </source>
</evidence>
<dbReference type="AlphaFoldDB" id="A0AAE0CHY3"/>
<dbReference type="PANTHER" id="PTHR11697">
    <property type="entry name" value="GENERAL TRANSCRIPTION FACTOR 2-RELATED ZINC FINGER PROTEIN"/>
    <property type="match status" value="1"/>
</dbReference>
<dbReference type="GO" id="GO:0046983">
    <property type="term" value="F:protein dimerization activity"/>
    <property type="evidence" value="ECO:0007669"/>
    <property type="project" value="InterPro"/>
</dbReference>
<protein>
    <recommendedName>
        <fullName evidence="6">DUF4371 domain-containing protein</fullName>
    </recommendedName>
</protein>
<evidence type="ECO:0000259" key="3">
    <source>
        <dbReference type="Pfam" id="PF14291"/>
    </source>
</evidence>
<comment type="caution">
    <text evidence="4">The sequence shown here is derived from an EMBL/GenBank/DDBJ whole genome shotgun (WGS) entry which is preliminary data.</text>
</comment>
<dbReference type="InterPro" id="IPR055298">
    <property type="entry name" value="AtLOH3-like"/>
</dbReference>
<dbReference type="Proteomes" id="UP001280121">
    <property type="component" value="Unassembled WGS sequence"/>
</dbReference>
<keyword evidence="5" id="KW-1185">Reference proteome</keyword>
<dbReference type="InterPro" id="IPR012337">
    <property type="entry name" value="RNaseH-like_sf"/>
</dbReference>
<feature type="domain" description="HAT C-terminal dimerisation" evidence="2">
    <location>
        <begin position="248"/>
        <end position="306"/>
    </location>
</feature>
<evidence type="ECO:0000313" key="4">
    <source>
        <dbReference type="EMBL" id="KAK2652092.1"/>
    </source>
</evidence>
<evidence type="ECO:0000259" key="2">
    <source>
        <dbReference type="Pfam" id="PF05699"/>
    </source>
</evidence>
<dbReference type="InterPro" id="IPR008906">
    <property type="entry name" value="HATC_C_dom"/>
</dbReference>
<name>A0AAE0CHY3_9ROSI</name>
<dbReference type="PANTHER" id="PTHR11697:SF230">
    <property type="entry name" value="ZINC FINGER, MYM DOMAIN CONTAINING 1"/>
    <property type="match status" value="1"/>
</dbReference>
<dbReference type="SUPFAM" id="SSF53098">
    <property type="entry name" value="Ribonuclease H-like"/>
    <property type="match status" value="1"/>
</dbReference>
<keyword evidence="1" id="KW-1133">Transmembrane helix</keyword>
<feature type="transmembrane region" description="Helical" evidence="1">
    <location>
        <begin position="262"/>
        <end position="283"/>
    </location>
</feature>
<feature type="domain" description="DUF4371" evidence="3">
    <location>
        <begin position="2"/>
        <end position="88"/>
    </location>
</feature>
<sequence length="307" mass="34356">MGDALFSILVDESRDVSINEQMAMVLLYVNPNGQVVEWFIGIKHVASTTALSRKAIIDNVFSGHGLSISRLCGQGYDRASNMQGEFNGLKSLIMKENECAYYIHCFAHQLQPAPVALAKNHVGVQYLFNIVANVVNIVGASPKHRDILQDKQVMEVFITLKSGELSNGRGLNQETNLKRSDDTRWGSHYGSLISIITMFPSLIDVLEIIADDGSTSEQRYIMMLDHQLETYIMDMRSSIEFSNLNGISELAIMMVANKKDKLFPLVYLLLTLALILLVATATVERSFSAMKIIKTRLRNRMGRSMDE</sequence>
<organism evidence="4 5">
    <name type="scientific">Dipteronia dyeriana</name>
    <dbReference type="NCBI Taxonomy" id="168575"/>
    <lineage>
        <taxon>Eukaryota</taxon>
        <taxon>Viridiplantae</taxon>
        <taxon>Streptophyta</taxon>
        <taxon>Embryophyta</taxon>
        <taxon>Tracheophyta</taxon>
        <taxon>Spermatophyta</taxon>
        <taxon>Magnoliopsida</taxon>
        <taxon>eudicotyledons</taxon>
        <taxon>Gunneridae</taxon>
        <taxon>Pentapetalae</taxon>
        <taxon>rosids</taxon>
        <taxon>malvids</taxon>
        <taxon>Sapindales</taxon>
        <taxon>Sapindaceae</taxon>
        <taxon>Hippocastanoideae</taxon>
        <taxon>Acereae</taxon>
        <taxon>Dipteronia</taxon>
    </lineage>
</organism>
<dbReference type="Pfam" id="PF14291">
    <property type="entry name" value="DUF4371"/>
    <property type="match status" value="1"/>
</dbReference>
<dbReference type="EMBL" id="JANJYI010000004">
    <property type="protein sequence ID" value="KAK2652092.1"/>
    <property type="molecule type" value="Genomic_DNA"/>
</dbReference>
<evidence type="ECO:0000313" key="5">
    <source>
        <dbReference type="Proteomes" id="UP001280121"/>
    </source>
</evidence>
<dbReference type="InterPro" id="IPR025398">
    <property type="entry name" value="DUF4371"/>
</dbReference>